<dbReference type="InterPro" id="IPR021998">
    <property type="entry name" value="Alfin_N"/>
</dbReference>
<comment type="domain">
    <text evidence="3">The PHD-type zinc finger mediates the binding to H3K4me3.</text>
</comment>
<evidence type="ECO:0000256" key="2">
    <source>
        <dbReference type="ARBA" id="ARBA00022833"/>
    </source>
</evidence>
<feature type="transmembrane region" description="Helical" evidence="5">
    <location>
        <begin position="289"/>
        <end position="314"/>
    </location>
</feature>
<dbReference type="GO" id="GO:0008270">
    <property type="term" value="F:zinc ion binding"/>
    <property type="evidence" value="ECO:0007669"/>
    <property type="project" value="UniProtKB-KW"/>
</dbReference>
<evidence type="ECO:0000256" key="1">
    <source>
        <dbReference type="ARBA" id="ARBA00022771"/>
    </source>
</evidence>
<dbReference type="InterPro" id="IPR045104">
    <property type="entry name" value="Alfin"/>
</dbReference>
<sequence length="459" mass="51675">MDLGRRASTYRRAEDLFTDFRGRRAGFVKALTTDFTKFYQQCDPEKGNLCLYAFADETWEVRERPEKVPTEFPELVRGINLARDVTEEKRWLADVACHSDAWLISFPCTGACALALTRKLDLSSSSVPVLCVKRVMCDPFVSVHQSMRQLFVMINALPTISEVLLGAANTSKDGPSSKKDSRRGRQIEKDVIEVDDDDDDTCGVCWKTHRQGEFWMCCDVCKTWYHAKLVILDLLVWGSGSIRSCSRPTPFSMGWRSAQFAAETSEPWAAEGDALVEASETPERPITSLTMLVLFMLYIQALLGFLTASAFCYLDYKREFTVAQRSHLFFPHLSISTSSDVKVGILQAIMRSSISKKPYMCLYGCPNETWELKEPPDGPHELPEPNIGVNFARDGMPEKDWLAHVAIHSDAWLYSYAFYVAIRAGLDAETRCVAVTPEQLKSIKQYRCPSCCSSEGAMA</sequence>
<proteinExistence type="inferred from homology"/>
<evidence type="ECO:0000259" key="6">
    <source>
        <dbReference type="Pfam" id="PF12165"/>
    </source>
</evidence>
<keyword evidence="3" id="KW-0539">Nucleus</keyword>
<name>A0A9E7I3G3_9LILI</name>
<evidence type="ECO:0000313" key="8">
    <source>
        <dbReference type="Proteomes" id="UP001055439"/>
    </source>
</evidence>
<keyword evidence="2 3" id="KW-0862">Zinc</keyword>
<dbReference type="GO" id="GO:0042393">
    <property type="term" value="F:histone binding"/>
    <property type="evidence" value="ECO:0007669"/>
    <property type="project" value="UniProtKB-UniRule"/>
</dbReference>
<comment type="function">
    <text evidence="3">Histone-binding component that specifically recognizes H3 tails trimethylated on 'Lys-4' (H3K4me3), which mark transcription start sites of virtually all active genes.</text>
</comment>
<dbReference type="PANTHER" id="PTHR12321:SF77">
    <property type="entry name" value="PHD FINGER PROTEIN ALFIN-LIKE 6"/>
    <property type="match status" value="1"/>
</dbReference>
<dbReference type="GO" id="GO:0003712">
    <property type="term" value="F:transcription coregulator activity"/>
    <property type="evidence" value="ECO:0007669"/>
    <property type="project" value="TreeGrafter"/>
</dbReference>
<keyword evidence="5" id="KW-0812">Transmembrane</keyword>
<evidence type="ECO:0000313" key="7">
    <source>
        <dbReference type="EMBL" id="URE44761.1"/>
    </source>
</evidence>
<dbReference type="Proteomes" id="UP001055439">
    <property type="component" value="Chromosome 9"/>
</dbReference>
<keyword evidence="8" id="KW-1185">Reference proteome</keyword>
<dbReference type="GO" id="GO:0006325">
    <property type="term" value="P:chromatin organization"/>
    <property type="evidence" value="ECO:0007669"/>
    <property type="project" value="UniProtKB-UniRule"/>
</dbReference>
<dbReference type="AlphaFoldDB" id="A0A9E7I3G3"/>
<dbReference type="GO" id="GO:0000976">
    <property type="term" value="F:transcription cis-regulatory region binding"/>
    <property type="evidence" value="ECO:0007669"/>
    <property type="project" value="TreeGrafter"/>
</dbReference>
<feature type="compositionally biased region" description="Basic and acidic residues" evidence="4">
    <location>
        <begin position="175"/>
        <end position="190"/>
    </location>
</feature>
<dbReference type="InterPro" id="IPR013083">
    <property type="entry name" value="Znf_RING/FYVE/PHD"/>
</dbReference>
<dbReference type="SUPFAM" id="SSF57903">
    <property type="entry name" value="FYVE/PHD zinc finger"/>
    <property type="match status" value="1"/>
</dbReference>
<evidence type="ECO:0000256" key="4">
    <source>
        <dbReference type="SAM" id="MobiDB-lite"/>
    </source>
</evidence>
<accession>A0A9E7I3G3</accession>
<keyword evidence="1 3" id="KW-0863">Zinc-finger</keyword>
<organism evidence="7 8">
    <name type="scientific">Musa troglodytarum</name>
    <name type="common">fe'i banana</name>
    <dbReference type="NCBI Taxonomy" id="320322"/>
    <lineage>
        <taxon>Eukaryota</taxon>
        <taxon>Viridiplantae</taxon>
        <taxon>Streptophyta</taxon>
        <taxon>Embryophyta</taxon>
        <taxon>Tracheophyta</taxon>
        <taxon>Spermatophyta</taxon>
        <taxon>Magnoliopsida</taxon>
        <taxon>Liliopsida</taxon>
        <taxon>Zingiberales</taxon>
        <taxon>Musaceae</taxon>
        <taxon>Musa</taxon>
    </lineage>
</organism>
<keyword evidence="3" id="KW-0479">Metal-binding</keyword>
<keyword evidence="5" id="KW-1133">Transmembrane helix</keyword>
<evidence type="ECO:0000256" key="5">
    <source>
        <dbReference type="SAM" id="Phobius"/>
    </source>
</evidence>
<feature type="region of interest" description="Disordered" evidence="4">
    <location>
        <begin position="170"/>
        <end position="190"/>
    </location>
</feature>
<dbReference type="Gene3D" id="3.30.40.10">
    <property type="entry name" value="Zinc/RING finger domain, C3HC4 (zinc finger)"/>
    <property type="match status" value="1"/>
</dbReference>
<dbReference type="Pfam" id="PF12165">
    <property type="entry name" value="Alfin"/>
    <property type="match status" value="2"/>
</dbReference>
<comment type="subcellular location">
    <subcellularLocation>
        <location evidence="3">Nucleus</location>
    </subcellularLocation>
</comment>
<dbReference type="OrthoDB" id="436852at2759"/>
<keyword evidence="3" id="KW-0804">Transcription</keyword>
<dbReference type="InterPro" id="IPR011011">
    <property type="entry name" value="Znf_FYVE_PHD"/>
</dbReference>
<comment type="subunit">
    <text evidence="3">Interacts with H3K4me3 and to a lesser extent with H3K4me2.</text>
</comment>
<dbReference type="PANTHER" id="PTHR12321">
    <property type="entry name" value="CPG BINDING PROTEIN"/>
    <property type="match status" value="1"/>
</dbReference>
<dbReference type="GO" id="GO:0006355">
    <property type="term" value="P:regulation of DNA-templated transcription"/>
    <property type="evidence" value="ECO:0007669"/>
    <property type="project" value="UniProtKB-UniRule"/>
</dbReference>
<keyword evidence="5" id="KW-0472">Membrane</keyword>
<feature type="domain" description="Alfin N-terminal" evidence="6">
    <location>
        <begin position="356"/>
        <end position="431"/>
    </location>
</feature>
<evidence type="ECO:0000256" key="3">
    <source>
        <dbReference type="RuleBase" id="RU369089"/>
    </source>
</evidence>
<dbReference type="EMBL" id="CP097511">
    <property type="protein sequence ID" value="URE44761.1"/>
    <property type="molecule type" value="Genomic_DNA"/>
</dbReference>
<dbReference type="GO" id="GO:0005634">
    <property type="term" value="C:nucleus"/>
    <property type="evidence" value="ECO:0007669"/>
    <property type="project" value="UniProtKB-SubCell"/>
</dbReference>
<feature type="domain" description="Alfin N-terminal" evidence="6">
    <location>
        <begin position="14"/>
        <end position="107"/>
    </location>
</feature>
<comment type="similarity">
    <text evidence="3">Belongs to the Alfin family.</text>
</comment>
<keyword evidence="3" id="KW-0156">Chromatin regulator</keyword>
<protein>
    <recommendedName>
        <fullName evidence="3">PHD finger protein ALFIN-LIKE</fullName>
    </recommendedName>
</protein>
<keyword evidence="3" id="KW-0805">Transcription regulation</keyword>
<gene>
    <name evidence="7" type="ORF">MUK42_13538</name>
</gene>
<reference evidence="7" key="1">
    <citation type="submission" date="2022-05" db="EMBL/GenBank/DDBJ databases">
        <title>The Musa troglodytarum L. genome provides insights into the mechanism of non-climacteric behaviour and enrichment of carotenoids.</title>
        <authorList>
            <person name="Wang J."/>
        </authorList>
    </citation>
    <scope>NUCLEOTIDE SEQUENCE</scope>
    <source>
        <tissue evidence="7">Leaf</tissue>
    </source>
</reference>